<dbReference type="InterPro" id="IPR006427">
    <property type="entry name" value="Portal_HK97"/>
</dbReference>
<dbReference type="RefSeq" id="WP_038026986.1">
    <property type="nucleotide sequence ID" value="NZ_JPVU01000319.1"/>
</dbReference>
<dbReference type="Pfam" id="PF04860">
    <property type="entry name" value="Phage_portal"/>
    <property type="match status" value="1"/>
</dbReference>
<accession>A0A091CBR1</accession>
<name>A0A091CBR1_9ENTE</name>
<sequence>MGFFTKKQSTTGDPFLDAVVTMQSDGQSYSSVNAIRNSDIFTAISIIASDVASSPLQITKDGVPQKDNQLTELINGQPNEVMDGWHLKFALAANMLLNGNSFAEIKRNDSSIQGIELLPNSSVTVTQADNGELRYSIGDKKRHVRPENILHFKYFTQDGLTGLSPLYALNEELGIQKSGNKMLKNFFSRGVNGNGILKVNKADLDNEAKKNIREKFEEANGANDGDNTLRTIILDESMDYKTLEINTDVLKLANSHDWTSRQIAAAFRIPVERLGVENTHSNTSQSNLIYVKETLIHYFNCFTSELNRKLETNFRFNVDRMLESDPDTKVKNILNQVQGSLITINEGRSRIGLPPVEGGDRLLASLNYTYLDKLEEYQMKEDITNE</sequence>
<dbReference type="NCBIfam" id="TIGR01537">
    <property type="entry name" value="portal_HK97"/>
    <property type="match status" value="1"/>
</dbReference>
<dbReference type="Proteomes" id="UP000029380">
    <property type="component" value="Unassembled WGS sequence"/>
</dbReference>
<proteinExistence type="predicted"/>
<evidence type="ECO:0000313" key="1">
    <source>
        <dbReference type="EMBL" id="KFN89023.1"/>
    </source>
</evidence>
<dbReference type="AlphaFoldDB" id="A0A091CBR1"/>
<comment type="caution">
    <text evidence="1">The sequence shown here is derived from an EMBL/GenBank/DDBJ whole genome shotgun (WGS) entry which is preliminary data.</text>
</comment>
<evidence type="ECO:0000313" key="2">
    <source>
        <dbReference type="Proteomes" id="UP000029380"/>
    </source>
</evidence>
<protein>
    <submittedName>
        <fullName evidence="1">Phage portal protein</fullName>
    </submittedName>
</protein>
<reference evidence="1 2" key="1">
    <citation type="submission" date="2014-08" db="EMBL/GenBank/DDBJ databases">
        <title>Genome sequence of Tetragenococcus muriaticus.</title>
        <authorList>
            <person name="Chuea-nongthon C."/>
            <person name="Rodtong S."/>
            <person name="Yongsawatdigul J."/>
            <person name="Steele J.L."/>
            <person name="Liu X.-y."/>
            <person name="Speers J."/>
            <person name="Glasner J.D."/>
            <person name="Neeno-Eckwall E.C."/>
        </authorList>
    </citation>
    <scope>NUCLEOTIDE SEQUENCE [LARGE SCALE GENOMIC DNA]</scope>
    <source>
        <strain evidence="1 2">PMC-11-5</strain>
    </source>
</reference>
<organism evidence="1 2">
    <name type="scientific">Tetragenococcus muriaticus PMC-11-5</name>
    <dbReference type="NCBI Taxonomy" id="1302649"/>
    <lineage>
        <taxon>Bacteria</taxon>
        <taxon>Bacillati</taxon>
        <taxon>Bacillota</taxon>
        <taxon>Bacilli</taxon>
        <taxon>Lactobacillales</taxon>
        <taxon>Enterococcaceae</taxon>
        <taxon>Tetragenococcus</taxon>
    </lineage>
</organism>
<dbReference type="PATRIC" id="fig|1302649.3.peg.2586"/>
<gene>
    <name evidence="1" type="ORF">TMUPMC115_2606</name>
</gene>
<dbReference type="EMBL" id="JPVU01000319">
    <property type="protein sequence ID" value="KFN89023.1"/>
    <property type="molecule type" value="Genomic_DNA"/>
</dbReference>
<dbReference type="InterPro" id="IPR006944">
    <property type="entry name" value="Phage/GTA_portal"/>
</dbReference>
<dbReference type="OrthoDB" id="9765386at2"/>